<keyword evidence="2" id="KW-0238">DNA-binding</keyword>
<dbReference type="Gene3D" id="3.40.50.10490">
    <property type="entry name" value="Glucose-6-phosphate isomerase like protein, domain 1"/>
    <property type="match status" value="1"/>
</dbReference>
<dbReference type="SUPFAM" id="SSF46689">
    <property type="entry name" value="Homeodomain-like"/>
    <property type="match status" value="1"/>
</dbReference>
<accession>A0A4R6UB97</accession>
<name>A0A4R6UB97_9BACI</name>
<dbReference type="SUPFAM" id="SSF53697">
    <property type="entry name" value="SIS domain"/>
    <property type="match status" value="1"/>
</dbReference>
<keyword evidence="1" id="KW-0805">Transcription regulation</keyword>
<dbReference type="InterPro" id="IPR047640">
    <property type="entry name" value="RpiR-like"/>
</dbReference>
<reference evidence="6 7" key="1">
    <citation type="submission" date="2019-03" db="EMBL/GenBank/DDBJ databases">
        <title>Genomic Encyclopedia of Type Strains, Phase IV (KMG-IV): sequencing the most valuable type-strain genomes for metagenomic binning, comparative biology and taxonomic classification.</title>
        <authorList>
            <person name="Goeker M."/>
        </authorList>
    </citation>
    <scope>NUCLEOTIDE SEQUENCE [LARGE SCALE GENOMIC DNA]</scope>
    <source>
        <strain evidence="6 7">DSM 28697</strain>
    </source>
</reference>
<dbReference type="InterPro" id="IPR000281">
    <property type="entry name" value="HTH_RpiR"/>
</dbReference>
<evidence type="ECO:0000313" key="6">
    <source>
        <dbReference type="EMBL" id="TDQ42229.1"/>
    </source>
</evidence>
<dbReference type="Proteomes" id="UP000295632">
    <property type="component" value="Unassembled WGS sequence"/>
</dbReference>
<dbReference type="InterPro" id="IPR001347">
    <property type="entry name" value="SIS_dom"/>
</dbReference>
<dbReference type="PROSITE" id="PS51464">
    <property type="entry name" value="SIS"/>
    <property type="match status" value="1"/>
</dbReference>
<evidence type="ECO:0000259" key="5">
    <source>
        <dbReference type="PROSITE" id="PS51464"/>
    </source>
</evidence>
<dbReference type="InterPro" id="IPR036388">
    <property type="entry name" value="WH-like_DNA-bd_sf"/>
</dbReference>
<sequence length="286" mass="31070">MTLEAEHQHTLLSIRSHMQAFTKTEVKVAKYIVDYAETIIYCSVTELAEKADVGETTVLRFCRKLGYSGFQDFKLSLAQDLVNPSSQLHDDVTMTDDVYTMTQKLIAGHNHNLQETGQLLAIDAVEAAITVLHQARKIVFFGVGASGLTALDGSHRFQRIGKECDAQQDTHFQAMAAARLGTEDVAVGLSTSGSTKDTVRHLEMAREAGAKSICITSNAKSPITKQADIELFMTAKESPLQGSSLSGKIAQLAVLDLLAVGVSMRMEDVAVTSRSKMAKAVSEKLY</sequence>
<feature type="domain" description="HTH rpiR-type" evidence="4">
    <location>
        <begin position="8"/>
        <end position="84"/>
    </location>
</feature>
<keyword evidence="7" id="KW-1185">Reference proteome</keyword>
<dbReference type="GO" id="GO:1901135">
    <property type="term" value="P:carbohydrate derivative metabolic process"/>
    <property type="evidence" value="ECO:0007669"/>
    <property type="project" value="InterPro"/>
</dbReference>
<dbReference type="RefSeq" id="WP_243739976.1">
    <property type="nucleotide sequence ID" value="NZ_SNYJ01000002.1"/>
</dbReference>
<dbReference type="CDD" id="cd05013">
    <property type="entry name" value="SIS_RpiR"/>
    <property type="match status" value="1"/>
</dbReference>
<dbReference type="InterPro" id="IPR046348">
    <property type="entry name" value="SIS_dom_sf"/>
</dbReference>
<feature type="domain" description="SIS" evidence="5">
    <location>
        <begin position="128"/>
        <end position="268"/>
    </location>
</feature>
<dbReference type="PANTHER" id="PTHR30514">
    <property type="entry name" value="GLUCOKINASE"/>
    <property type="match status" value="1"/>
</dbReference>
<dbReference type="EMBL" id="SNYJ01000002">
    <property type="protein sequence ID" value="TDQ42229.1"/>
    <property type="molecule type" value="Genomic_DNA"/>
</dbReference>
<dbReference type="Pfam" id="PF01380">
    <property type="entry name" value="SIS"/>
    <property type="match status" value="1"/>
</dbReference>
<dbReference type="PANTHER" id="PTHR30514:SF9">
    <property type="entry name" value="TRANSCRIPTIONAL REGULATOR"/>
    <property type="match status" value="1"/>
</dbReference>
<proteinExistence type="predicted"/>
<dbReference type="PROSITE" id="PS00356">
    <property type="entry name" value="HTH_LACI_1"/>
    <property type="match status" value="1"/>
</dbReference>
<dbReference type="InterPro" id="IPR035472">
    <property type="entry name" value="RpiR-like_SIS"/>
</dbReference>
<organism evidence="6 7">
    <name type="scientific">Aureibacillus halotolerans</name>
    <dbReference type="NCBI Taxonomy" id="1508390"/>
    <lineage>
        <taxon>Bacteria</taxon>
        <taxon>Bacillati</taxon>
        <taxon>Bacillota</taxon>
        <taxon>Bacilli</taxon>
        <taxon>Bacillales</taxon>
        <taxon>Bacillaceae</taxon>
        <taxon>Aureibacillus</taxon>
    </lineage>
</organism>
<evidence type="ECO:0000256" key="2">
    <source>
        <dbReference type="ARBA" id="ARBA00023125"/>
    </source>
</evidence>
<keyword evidence="3" id="KW-0804">Transcription</keyword>
<evidence type="ECO:0000256" key="3">
    <source>
        <dbReference type="ARBA" id="ARBA00023163"/>
    </source>
</evidence>
<evidence type="ECO:0000313" key="7">
    <source>
        <dbReference type="Proteomes" id="UP000295632"/>
    </source>
</evidence>
<evidence type="ECO:0000256" key="1">
    <source>
        <dbReference type="ARBA" id="ARBA00023015"/>
    </source>
</evidence>
<dbReference type="GO" id="GO:0003677">
    <property type="term" value="F:DNA binding"/>
    <property type="evidence" value="ECO:0007669"/>
    <property type="project" value="UniProtKB-KW"/>
</dbReference>
<dbReference type="AlphaFoldDB" id="A0A4R6UB97"/>
<gene>
    <name evidence="6" type="ORF">EV213_102260</name>
</gene>
<dbReference type="PROSITE" id="PS51071">
    <property type="entry name" value="HTH_RPIR"/>
    <property type="match status" value="1"/>
</dbReference>
<dbReference type="InterPro" id="IPR009057">
    <property type="entry name" value="Homeodomain-like_sf"/>
</dbReference>
<dbReference type="GO" id="GO:0003700">
    <property type="term" value="F:DNA-binding transcription factor activity"/>
    <property type="evidence" value="ECO:0007669"/>
    <property type="project" value="InterPro"/>
</dbReference>
<dbReference type="Gene3D" id="1.10.10.10">
    <property type="entry name" value="Winged helix-like DNA-binding domain superfamily/Winged helix DNA-binding domain"/>
    <property type="match status" value="1"/>
</dbReference>
<comment type="caution">
    <text evidence="6">The sequence shown here is derived from an EMBL/GenBank/DDBJ whole genome shotgun (WGS) entry which is preliminary data.</text>
</comment>
<protein>
    <submittedName>
        <fullName evidence="6">RpiR family transcriptional regulator</fullName>
    </submittedName>
</protein>
<dbReference type="Pfam" id="PF01418">
    <property type="entry name" value="HTH_6"/>
    <property type="match status" value="1"/>
</dbReference>
<evidence type="ECO:0000259" key="4">
    <source>
        <dbReference type="PROSITE" id="PS51071"/>
    </source>
</evidence>
<dbReference type="GO" id="GO:0097367">
    <property type="term" value="F:carbohydrate derivative binding"/>
    <property type="evidence" value="ECO:0007669"/>
    <property type="project" value="InterPro"/>
</dbReference>